<feature type="transmembrane region" description="Helical" evidence="1">
    <location>
        <begin position="80"/>
        <end position="107"/>
    </location>
</feature>
<organism evidence="2 3">
    <name type="scientific">Variovorax paradoxus B4</name>
    <dbReference type="NCBI Taxonomy" id="1246301"/>
    <lineage>
        <taxon>Bacteria</taxon>
        <taxon>Pseudomonadati</taxon>
        <taxon>Pseudomonadota</taxon>
        <taxon>Betaproteobacteria</taxon>
        <taxon>Burkholderiales</taxon>
        <taxon>Comamonadaceae</taxon>
        <taxon>Variovorax</taxon>
    </lineage>
</organism>
<dbReference type="KEGG" id="vpd:VAPA_1c02660"/>
<proteinExistence type="predicted"/>
<dbReference type="EMBL" id="CP003911">
    <property type="protein sequence ID" value="AGU47396.1"/>
    <property type="molecule type" value="Genomic_DNA"/>
</dbReference>
<evidence type="ECO:0000313" key="2">
    <source>
        <dbReference type="EMBL" id="AGU47396.1"/>
    </source>
</evidence>
<gene>
    <name evidence="2" type="ORF">VAPA_1c02660</name>
</gene>
<accession>T1X4M4</accession>
<evidence type="ECO:0000313" key="3">
    <source>
        <dbReference type="Proteomes" id="UP000016223"/>
    </source>
</evidence>
<keyword evidence="1" id="KW-0472">Membrane</keyword>
<dbReference type="Proteomes" id="UP000016223">
    <property type="component" value="Chromosome 1"/>
</dbReference>
<evidence type="ECO:0000256" key="1">
    <source>
        <dbReference type="SAM" id="Phobius"/>
    </source>
</evidence>
<dbReference type="HOGENOM" id="CLU_2120076_0_0_4"/>
<sequence length="114" mass="12198">MKIDLEDCATLSCAMVIPVLDDRDDRIRVPVIGIFRASIPAESVDEWVVRSDGTPRSDRELATEVLLAIRRPLGADRHRAPYALSVATILALDSAAAIVVSTFLAAIPRSAGGS</sequence>
<keyword evidence="1" id="KW-1133">Transmembrane helix</keyword>
<name>T1X4M4_VARPD</name>
<dbReference type="RefSeq" id="WP_021004964.1">
    <property type="nucleotide sequence ID" value="NC_022247.1"/>
</dbReference>
<dbReference type="AlphaFoldDB" id="T1X4M4"/>
<reference evidence="2 3" key="1">
    <citation type="submission" date="2012-10" db="EMBL/GenBank/DDBJ databases">
        <title>Genome sequence of Variovorax paradoxus B4.</title>
        <authorList>
            <person name="Schuldes J."/>
            <person name="Brandt U."/>
            <person name="Hiessl S."/>
            <person name="Wuebbeler J.H."/>
            <person name="Thuermer A."/>
            <person name="Steinbuechel A."/>
            <person name="Daniel R."/>
        </authorList>
    </citation>
    <scope>NUCLEOTIDE SEQUENCE [LARGE SCALE GENOMIC DNA]</scope>
    <source>
        <strain evidence="2 3">B4</strain>
    </source>
</reference>
<keyword evidence="1" id="KW-0812">Transmembrane</keyword>
<protein>
    <submittedName>
        <fullName evidence="2">Uncharacterized protein</fullName>
    </submittedName>
</protein>